<dbReference type="OrthoDB" id="6369218at2"/>
<keyword evidence="1" id="KW-0812">Transmembrane</keyword>
<keyword evidence="1" id="KW-0472">Membrane</keyword>
<feature type="transmembrane region" description="Helical" evidence="1">
    <location>
        <begin position="92"/>
        <end position="110"/>
    </location>
</feature>
<gene>
    <name evidence="2" type="ORF">D7S86_11865</name>
</gene>
<proteinExistence type="predicted"/>
<sequence length="194" mass="20730">MSLIVAGRFQTFERAEQAAHHLVDDDGFPRDDVQVFYVNPPGQHDMHASGDIDADGAMQPERSSTSVGLAAGALVGFGVGIGAMQILELNWLAPAIMTAVGAYLGSLIGAMTHTTTHATTGHDDRAQRVAVERIPEPVRESGVMLAVHVSDDSERRAEESLRHAGARDVELASGIWSEGRWRDFNPVAAPATAH</sequence>
<name>A0A494Y5P5_9BURK</name>
<keyword evidence="1" id="KW-1133">Transmembrane helix</keyword>
<accession>A0A494Y5P5</accession>
<dbReference type="Proteomes" id="UP000270342">
    <property type="component" value="Unassembled WGS sequence"/>
</dbReference>
<reference evidence="2 3" key="1">
    <citation type="submission" date="2018-10" db="EMBL/GenBank/DDBJ databases">
        <title>Robbsia sp. DHC34, isolated from soil.</title>
        <authorList>
            <person name="Gao Z.-H."/>
            <person name="Qiu L.-H."/>
        </authorList>
    </citation>
    <scope>NUCLEOTIDE SEQUENCE [LARGE SCALE GENOMIC DNA]</scope>
    <source>
        <strain evidence="2 3">DHC34</strain>
    </source>
</reference>
<keyword evidence="3" id="KW-1185">Reference proteome</keyword>
<feature type="transmembrane region" description="Helical" evidence="1">
    <location>
        <begin position="67"/>
        <end position="86"/>
    </location>
</feature>
<evidence type="ECO:0000256" key="1">
    <source>
        <dbReference type="SAM" id="Phobius"/>
    </source>
</evidence>
<comment type="caution">
    <text evidence="2">The sequence shown here is derived from an EMBL/GenBank/DDBJ whole genome shotgun (WGS) entry which is preliminary data.</text>
</comment>
<protein>
    <recommendedName>
        <fullName evidence="4">Glycine zipper domain-containing protein</fullName>
    </recommendedName>
</protein>
<evidence type="ECO:0000313" key="2">
    <source>
        <dbReference type="EMBL" id="RKP55891.1"/>
    </source>
</evidence>
<dbReference type="AlphaFoldDB" id="A0A494Y5P5"/>
<dbReference type="EMBL" id="RBZU01000004">
    <property type="protein sequence ID" value="RKP55891.1"/>
    <property type="molecule type" value="Genomic_DNA"/>
</dbReference>
<evidence type="ECO:0008006" key="4">
    <source>
        <dbReference type="Google" id="ProtNLM"/>
    </source>
</evidence>
<dbReference type="RefSeq" id="WP_121086631.1">
    <property type="nucleotide sequence ID" value="NZ_RBZU01000004.1"/>
</dbReference>
<organism evidence="2 3">
    <name type="scientific">Pararobbsia silviterrae</name>
    <dbReference type="NCBI Taxonomy" id="1792498"/>
    <lineage>
        <taxon>Bacteria</taxon>
        <taxon>Pseudomonadati</taxon>
        <taxon>Pseudomonadota</taxon>
        <taxon>Betaproteobacteria</taxon>
        <taxon>Burkholderiales</taxon>
        <taxon>Burkholderiaceae</taxon>
        <taxon>Pararobbsia</taxon>
    </lineage>
</organism>
<evidence type="ECO:0000313" key="3">
    <source>
        <dbReference type="Proteomes" id="UP000270342"/>
    </source>
</evidence>